<evidence type="ECO:0000313" key="2">
    <source>
        <dbReference type="Proteomes" id="UP000190675"/>
    </source>
</evidence>
<organism evidence="1 2">
    <name type="scientific">Bradyrhizobium erythrophlei</name>
    <dbReference type="NCBI Taxonomy" id="1437360"/>
    <lineage>
        <taxon>Bacteria</taxon>
        <taxon>Pseudomonadati</taxon>
        <taxon>Pseudomonadota</taxon>
        <taxon>Alphaproteobacteria</taxon>
        <taxon>Hyphomicrobiales</taxon>
        <taxon>Nitrobacteraceae</taxon>
        <taxon>Bradyrhizobium</taxon>
    </lineage>
</organism>
<dbReference type="AlphaFoldDB" id="A0A1M5NNF3"/>
<sequence length="40" mass="4700">MIELHYWTTPSGHKNTIFLEERGLPHRIVPVNISVSRRKS</sequence>
<proteinExistence type="predicted"/>
<evidence type="ECO:0008006" key="3">
    <source>
        <dbReference type="Google" id="ProtNLM"/>
    </source>
</evidence>
<dbReference type="Proteomes" id="UP000190675">
    <property type="component" value="Chromosome I"/>
</dbReference>
<accession>A0A1M5NNF3</accession>
<name>A0A1M5NNF3_9BRAD</name>
<dbReference type="Gene3D" id="3.40.30.10">
    <property type="entry name" value="Glutaredoxin"/>
    <property type="match status" value="1"/>
</dbReference>
<evidence type="ECO:0000313" key="1">
    <source>
        <dbReference type="EMBL" id="SHG91050.1"/>
    </source>
</evidence>
<gene>
    <name evidence="1" type="ORF">SAMN05444169_4759</name>
</gene>
<dbReference type="EMBL" id="LT670818">
    <property type="protein sequence ID" value="SHG91050.1"/>
    <property type="molecule type" value="Genomic_DNA"/>
</dbReference>
<protein>
    <recommendedName>
        <fullName evidence="3">Glutathione S-transferase, N-terminal domain</fullName>
    </recommendedName>
</protein>
<reference evidence="1 2" key="1">
    <citation type="submission" date="2016-11" db="EMBL/GenBank/DDBJ databases">
        <authorList>
            <person name="Jaros S."/>
            <person name="Januszkiewicz K."/>
            <person name="Wedrychowicz H."/>
        </authorList>
    </citation>
    <scope>NUCLEOTIDE SEQUENCE [LARGE SCALE GENOMIC DNA]</scope>
    <source>
        <strain evidence="1 2">GAS242</strain>
    </source>
</reference>